<dbReference type="PANTHER" id="PTHR32347:SF23">
    <property type="entry name" value="BLL5650 PROTEIN"/>
    <property type="match status" value="1"/>
</dbReference>
<sequence length="444" mass="49172">MTKTEGSPELRAVAALLQLQERTWAAGTIEELAFIAVNETHMMAPYRQAILWTQDKGVVAVSGVAAPEKDAPFIQWIRRLLSGPIMGDSPRPIGPSDLQQDDAREWRDWLPDYGFALPLAGTDGKPFGLLLLVRDAGWSAPDMALLKHLAATYSHAWASLTGSGKRISLKPIAKKRLWGILGPGLMLALLIPVPLTVLAPAEIVPINPTVIRSPLKGVVDRISVYPNQKVREDEPLFDLDGRTLHSRLNVAEKTLHTVEAEYRQTAQQAMFDQPSKAKLAILKGKTDEQRSEINHLRSLIARSQVRAPRAGIIILDDPTEWIGRPVMVGERVMMIADEFDVEVEAWVPIGDATPLTVGAPVTVFLNAAPLRPVKARLRMFSYEAAPRPDGSLAHRIRATLQDTESQRRIRIGLRGTARITGQRVMLAYWIFRRPLAAVRQMLGL</sequence>
<evidence type="ECO:0000313" key="4">
    <source>
        <dbReference type="EMBL" id="VFK10961.1"/>
    </source>
</evidence>
<reference evidence="4" key="1">
    <citation type="submission" date="2019-02" db="EMBL/GenBank/DDBJ databases">
        <authorList>
            <person name="Gruber-Vodicka R. H."/>
            <person name="Seah K. B. B."/>
        </authorList>
    </citation>
    <scope>NUCLEOTIDE SEQUENCE</scope>
    <source>
        <strain evidence="4">BECK_S312</strain>
        <strain evidence="5">BECK_S426</strain>
    </source>
</reference>
<dbReference type="PANTHER" id="PTHR32347">
    <property type="entry name" value="EFFLUX SYSTEM COMPONENT YKNX-RELATED"/>
    <property type="match status" value="1"/>
</dbReference>
<evidence type="ECO:0000256" key="1">
    <source>
        <dbReference type="ARBA" id="ARBA00004196"/>
    </source>
</evidence>
<dbReference type="GO" id="GO:0030313">
    <property type="term" value="C:cell envelope"/>
    <property type="evidence" value="ECO:0007669"/>
    <property type="project" value="UniProtKB-SubCell"/>
</dbReference>
<keyword evidence="3" id="KW-1133">Transmembrane helix</keyword>
<dbReference type="EMBL" id="CAADFM010000046">
    <property type="protein sequence ID" value="VFK10961.1"/>
    <property type="molecule type" value="Genomic_DNA"/>
</dbReference>
<dbReference type="InterPro" id="IPR050465">
    <property type="entry name" value="UPF0194_transport"/>
</dbReference>
<evidence type="ECO:0000256" key="3">
    <source>
        <dbReference type="SAM" id="Phobius"/>
    </source>
</evidence>
<dbReference type="Gene3D" id="2.40.50.100">
    <property type="match status" value="1"/>
</dbReference>
<keyword evidence="3" id="KW-0812">Transmembrane</keyword>
<dbReference type="SUPFAM" id="SSF111369">
    <property type="entry name" value="HlyD-like secretion proteins"/>
    <property type="match status" value="1"/>
</dbReference>
<proteinExistence type="predicted"/>
<feature type="transmembrane region" description="Helical" evidence="3">
    <location>
        <begin position="177"/>
        <end position="199"/>
    </location>
</feature>
<evidence type="ECO:0000313" key="5">
    <source>
        <dbReference type="EMBL" id="VFK33208.1"/>
    </source>
</evidence>
<dbReference type="AlphaFoldDB" id="A0A450W1N3"/>
<dbReference type="Gene3D" id="1.10.287.470">
    <property type="entry name" value="Helix hairpin bin"/>
    <property type="match status" value="1"/>
</dbReference>
<accession>A0A450W1N3</accession>
<name>A0A450W1N3_9GAMM</name>
<gene>
    <name evidence="4" type="ORF">BECKLPF1236A_GA0070988_1004618</name>
    <name evidence="5" type="ORF">BECKLPF1236C_GA0070990_101966</name>
</gene>
<protein>
    <submittedName>
        <fullName evidence="4">HlyD family secretion protein</fullName>
    </submittedName>
</protein>
<dbReference type="EMBL" id="CAADFP010000196">
    <property type="protein sequence ID" value="VFK33208.1"/>
    <property type="molecule type" value="Genomic_DNA"/>
</dbReference>
<organism evidence="4">
    <name type="scientific">Candidatus Kentrum sp. LPFa</name>
    <dbReference type="NCBI Taxonomy" id="2126335"/>
    <lineage>
        <taxon>Bacteria</taxon>
        <taxon>Pseudomonadati</taxon>
        <taxon>Pseudomonadota</taxon>
        <taxon>Gammaproteobacteria</taxon>
        <taxon>Candidatus Kentrum</taxon>
    </lineage>
</organism>
<comment type="subcellular location">
    <subcellularLocation>
        <location evidence="1">Cell envelope</location>
    </subcellularLocation>
</comment>
<keyword evidence="3" id="KW-0472">Membrane</keyword>
<keyword evidence="2" id="KW-0175">Coiled coil</keyword>
<evidence type="ECO:0000256" key="2">
    <source>
        <dbReference type="ARBA" id="ARBA00023054"/>
    </source>
</evidence>